<proteinExistence type="predicted"/>
<dbReference type="Proteomes" id="UP001152795">
    <property type="component" value="Unassembled WGS sequence"/>
</dbReference>
<evidence type="ECO:0000313" key="2">
    <source>
        <dbReference type="Proteomes" id="UP001152795"/>
    </source>
</evidence>
<sequence length="155" mass="18285">MSISTSHDIETCIDLEERSHISPTTDDTFKMSEKAKHVCLVLHPIQVQKGQAYSERRLLRQTIKTGRFSLIWIDKLSNMCKMNRLQTMRQNLLFFQNKEAPCQPNLKVHPCRNAIWKLFLPNPTEIAFTKIGFRDWKHDKEKEKGITYIILRMII</sequence>
<reference evidence="1" key="1">
    <citation type="submission" date="2020-04" db="EMBL/GenBank/DDBJ databases">
        <authorList>
            <person name="Alioto T."/>
            <person name="Alioto T."/>
            <person name="Gomez Garrido J."/>
        </authorList>
    </citation>
    <scope>NUCLEOTIDE SEQUENCE</scope>
    <source>
        <strain evidence="1">A484AB</strain>
    </source>
</reference>
<keyword evidence="2" id="KW-1185">Reference proteome</keyword>
<comment type="caution">
    <text evidence="1">The sequence shown here is derived from an EMBL/GenBank/DDBJ whole genome shotgun (WGS) entry which is preliminary data.</text>
</comment>
<protein>
    <submittedName>
        <fullName evidence="1">Uncharacterized protein</fullName>
    </submittedName>
</protein>
<name>A0A6S7JFJ8_PARCT</name>
<dbReference type="EMBL" id="CACRXK020016408">
    <property type="protein sequence ID" value="CAB4029787.1"/>
    <property type="molecule type" value="Genomic_DNA"/>
</dbReference>
<gene>
    <name evidence="1" type="ORF">PACLA_8A033007</name>
</gene>
<organism evidence="1 2">
    <name type="scientific">Paramuricea clavata</name>
    <name type="common">Red gorgonian</name>
    <name type="synonym">Violescent sea-whip</name>
    <dbReference type="NCBI Taxonomy" id="317549"/>
    <lineage>
        <taxon>Eukaryota</taxon>
        <taxon>Metazoa</taxon>
        <taxon>Cnidaria</taxon>
        <taxon>Anthozoa</taxon>
        <taxon>Octocorallia</taxon>
        <taxon>Malacalcyonacea</taxon>
        <taxon>Plexauridae</taxon>
        <taxon>Paramuricea</taxon>
    </lineage>
</organism>
<accession>A0A6S7JFJ8</accession>
<dbReference type="AlphaFoldDB" id="A0A6S7JFJ8"/>
<evidence type="ECO:0000313" key="1">
    <source>
        <dbReference type="EMBL" id="CAB4029787.1"/>
    </source>
</evidence>